<dbReference type="InterPro" id="IPR032675">
    <property type="entry name" value="LRR_dom_sf"/>
</dbReference>
<dbReference type="SUPFAM" id="SSF52047">
    <property type="entry name" value="RNI-like"/>
    <property type="match status" value="1"/>
</dbReference>
<dbReference type="InterPro" id="IPR053781">
    <property type="entry name" value="F-box_AtFBL13-like"/>
</dbReference>
<dbReference type="PANTHER" id="PTHR31900:SF25">
    <property type="entry name" value="FBD DOMAIN-CONTAINING PROTEIN"/>
    <property type="match status" value="1"/>
</dbReference>
<keyword evidence="3" id="KW-1185">Reference proteome</keyword>
<evidence type="ECO:0000313" key="3">
    <source>
        <dbReference type="Proteomes" id="UP000030689"/>
    </source>
</evidence>
<dbReference type="InterPro" id="IPR001810">
    <property type="entry name" value="F-box_dom"/>
</dbReference>
<dbReference type="Gramene" id="ESQ38911">
    <property type="protein sequence ID" value="ESQ38911"/>
    <property type="gene ID" value="EUTSA_v10001812mg"/>
</dbReference>
<dbReference type="SUPFAM" id="SSF81383">
    <property type="entry name" value="F-box domain"/>
    <property type="match status" value="1"/>
</dbReference>
<dbReference type="InterPro" id="IPR055411">
    <property type="entry name" value="LRR_FXL15/At3g58940/PEG3-like"/>
</dbReference>
<dbReference type="InterPro" id="IPR006566">
    <property type="entry name" value="FBD"/>
</dbReference>
<dbReference type="Gene3D" id="1.20.1280.50">
    <property type="match status" value="1"/>
</dbReference>
<dbReference type="STRING" id="72664.V4N1F0"/>
<dbReference type="EMBL" id="KI517488">
    <property type="protein sequence ID" value="ESQ38911.1"/>
    <property type="molecule type" value="Genomic_DNA"/>
</dbReference>
<dbReference type="AlphaFoldDB" id="V4N1F0"/>
<dbReference type="OMA" id="IPRYENG"/>
<evidence type="ECO:0000313" key="2">
    <source>
        <dbReference type="EMBL" id="ESQ38911.1"/>
    </source>
</evidence>
<feature type="domain" description="F-box" evidence="1">
    <location>
        <begin position="1"/>
        <end position="35"/>
    </location>
</feature>
<dbReference type="Pfam" id="PF08387">
    <property type="entry name" value="FBD"/>
    <property type="match status" value="1"/>
</dbReference>
<dbReference type="InterPro" id="IPR050232">
    <property type="entry name" value="FBL13/AtMIF1-like"/>
</dbReference>
<evidence type="ECO:0000259" key="1">
    <source>
        <dbReference type="PROSITE" id="PS50181"/>
    </source>
</evidence>
<dbReference type="Proteomes" id="UP000030689">
    <property type="component" value="Unassembled WGS sequence"/>
</dbReference>
<reference evidence="2 3" key="1">
    <citation type="journal article" date="2013" name="Front. Plant Sci.">
        <title>The Reference Genome of the Halophytic Plant Eutrema salsugineum.</title>
        <authorList>
            <person name="Yang R."/>
            <person name="Jarvis D.E."/>
            <person name="Chen H."/>
            <person name="Beilstein M.A."/>
            <person name="Grimwood J."/>
            <person name="Jenkins J."/>
            <person name="Shu S."/>
            <person name="Prochnik S."/>
            <person name="Xin M."/>
            <person name="Ma C."/>
            <person name="Schmutz J."/>
            <person name="Wing R.A."/>
            <person name="Mitchell-Olds T."/>
            <person name="Schumaker K.S."/>
            <person name="Wang X."/>
        </authorList>
    </citation>
    <scope>NUCLEOTIDE SEQUENCE [LARGE SCALE GENOMIC DNA]</scope>
</reference>
<dbReference type="InterPro" id="IPR036047">
    <property type="entry name" value="F-box-like_dom_sf"/>
</dbReference>
<dbReference type="Pfam" id="PF24758">
    <property type="entry name" value="LRR_At5g56370"/>
    <property type="match status" value="1"/>
</dbReference>
<proteinExistence type="predicted"/>
<dbReference type="SMART" id="SM00256">
    <property type="entry name" value="FBOX"/>
    <property type="match status" value="1"/>
</dbReference>
<dbReference type="CDD" id="cd22160">
    <property type="entry name" value="F-box_AtFBL13-like"/>
    <property type="match status" value="1"/>
</dbReference>
<gene>
    <name evidence="2" type="ORF">EUTSA_v10001812mg</name>
</gene>
<organism evidence="2 3">
    <name type="scientific">Eutrema salsugineum</name>
    <name type="common">Saltwater cress</name>
    <name type="synonym">Sisymbrium salsugineum</name>
    <dbReference type="NCBI Taxonomy" id="72664"/>
    <lineage>
        <taxon>Eukaryota</taxon>
        <taxon>Viridiplantae</taxon>
        <taxon>Streptophyta</taxon>
        <taxon>Embryophyta</taxon>
        <taxon>Tracheophyta</taxon>
        <taxon>Spermatophyta</taxon>
        <taxon>Magnoliopsida</taxon>
        <taxon>eudicotyledons</taxon>
        <taxon>Gunneridae</taxon>
        <taxon>Pentapetalae</taxon>
        <taxon>rosids</taxon>
        <taxon>malvids</taxon>
        <taxon>Brassicales</taxon>
        <taxon>Brassicaceae</taxon>
        <taxon>Eutremeae</taxon>
        <taxon>Eutrema</taxon>
    </lineage>
</organism>
<dbReference type="SMART" id="SM00579">
    <property type="entry name" value="FBD"/>
    <property type="match status" value="1"/>
</dbReference>
<dbReference type="PROSITE" id="PS50181">
    <property type="entry name" value="FBOX"/>
    <property type="match status" value="1"/>
</dbReference>
<sequence>MISQLPDPLICQILSQLPTKDSVRTSVLSTRWRSLWLWVPLLELDSQEFPDFSTFASFGDRFFDSRRASCIDKLKLNIPRYENGVDIGSYLKSWIDAAVKRKIRDLYVSCPYLYEMTPSLYICETLASLTLDLVALPNAEFVSLPCLKTMHLTYIKFPNEATFERLVSSCPVLEELEIDGRVNSDAKVFRVLSTSLKSLTISLKKHVPMHVLGSGVVIDAPRLCFLSIKDNLSESFIIANMDSSASLYLSLSFALGFFNEVSFSSARNRLRSFLLGISKVRDMTTSKDTFELFFEYSKFESLPQFRNMSRLDVTFCVSNLIWLPTFLESCPNLKSLTMVCSGGYNKTNEISFSSVPECLLSSLEFVDFKDPIKGCAAEMELVGYFLKNSAILKKLTLCLATKDDILKKILEMPRGSSKCEVVILLLYRNLEGSMLLKASTVLPKELGYPQETLSVFGFFYNKRYLCVWIHLQQKIDIFNKTPPNPKSLYHMESTKFALFPWCSAKSRTQLFPYDFNNTYLQRIKKKRKRDLAAKGKLHCGIKEQTMVMNDSLILIYVLYAYPDDLDIYLMNQKYSFNIRCHKKKKLYYS</sequence>
<dbReference type="PANTHER" id="PTHR31900">
    <property type="entry name" value="F-BOX/RNI SUPERFAMILY PROTEIN-RELATED"/>
    <property type="match status" value="1"/>
</dbReference>
<dbReference type="Pfam" id="PF00646">
    <property type="entry name" value="F-box"/>
    <property type="match status" value="1"/>
</dbReference>
<dbReference type="Gene3D" id="3.80.10.10">
    <property type="entry name" value="Ribonuclease Inhibitor"/>
    <property type="match status" value="1"/>
</dbReference>
<accession>V4N1F0</accession>
<dbReference type="KEGG" id="eus:EUTSA_v10001812mg"/>
<protein>
    <recommendedName>
        <fullName evidence="1">F-box domain-containing protein</fullName>
    </recommendedName>
</protein>
<name>V4N1F0_EUTSA</name>